<dbReference type="AlphaFoldDB" id="L8JQZ4"/>
<protein>
    <recommendedName>
        <fullName evidence="1">Putative auto-transporter adhesin head GIN domain-containing protein</fullName>
    </recommendedName>
</protein>
<dbReference type="PROSITE" id="PS51257">
    <property type="entry name" value="PROKAR_LIPOPROTEIN"/>
    <property type="match status" value="1"/>
</dbReference>
<feature type="domain" description="Putative auto-transporter adhesin head GIN" evidence="1">
    <location>
        <begin position="41"/>
        <end position="221"/>
    </location>
</feature>
<dbReference type="PANTHER" id="PTHR39200:SF1">
    <property type="entry name" value="AUTO-TRANSPORTER ADHESIN HEAD GIN DOMAIN-CONTAINING PROTEIN-RELATED"/>
    <property type="match status" value="1"/>
</dbReference>
<proteinExistence type="predicted"/>
<dbReference type="Pfam" id="PF10988">
    <property type="entry name" value="DUF2807"/>
    <property type="match status" value="1"/>
</dbReference>
<dbReference type="OrthoDB" id="947409at2"/>
<comment type="caution">
    <text evidence="2">The sequence shown here is derived from an EMBL/GenBank/DDBJ whole genome shotgun (WGS) entry which is preliminary data.</text>
</comment>
<keyword evidence="3" id="KW-1185">Reference proteome</keyword>
<dbReference type="eggNOG" id="COG3595">
    <property type="taxonomic scope" value="Bacteria"/>
</dbReference>
<dbReference type="Gene3D" id="2.160.20.120">
    <property type="match status" value="1"/>
</dbReference>
<dbReference type="EMBL" id="AMZN01000040">
    <property type="protein sequence ID" value="ELR71396.1"/>
    <property type="molecule type" value="Genomic_DNA"/>
</dbReference>
<gene>
    <name evidence="2" type="ORF">C900_02737</name>
</gene>
<dbReference type="InterPro" id="IPR021255">
    <property type="entry name" value="DUF2807"/>
</dbReference>
<reference evidence="2 3" key="1">
    <citation type="submission" date="2012-12" db="EMBL/GenBank/DDBJ databases">
        <title>Genome assembly of Fulvivirga imtechensis AK7.</title>
        <authorList>
            <person name="Nupur N."/>
            <person name="Khatri I."/>
            <person name="Kumar R."/>
            <person name="Subramanian S."/>
            <person name="Pinnaka A."/>
        </authorList>
    </citation>
    <scope>NUCLEOTIDE SEQUENCE [LARGE SCALE GENOMIC DNA]</scope>
    <source>
        <strain evidence="2 3">AK7</strain>
    </source>
</reference>
<dbReference type="RefSeq" id="WP_009580040.1">
    <property type="nucleotide sequence ID" value="NZ_AMZN01000040.1"/>
</dbReference>
<evidence type="ECO:0000313" key="2">
    <source>
        <dbReference type="EMBL" id="ELR71396.1"/>
    </source>
</evidence>
<evidence type="ECO:0000313" key="3">
    <source>
        <dbReference type="Proteomes" id="UP000011135"/>
    </source>
</evidence>
<dbReference type="Proteomes" id="UP000011135">
    <property type="component" value="Unassembled WGS sequence"/>
</dbReference>
<organism evidence="2 3">
    <name type="scientific">Fulvivirga imtechensis AK7</name>
    <dbReference type="NCBI Taxonomy" id="1237149"/>
    <lineage>
        <taxon>Bacteria</taxon>
        <taxon>Pseudomonadati</taxon>
        <taxon>Bacteroidota</taxon>
        <taxon>Cytophagia</taxon>
        <taxon>Cytophagales</taxon>
        <taxon>Fulvivirgaceae</taxon>
        <taxon>Fulvivirga</taxon>
    </lineage>
</organism>
<accession>L8JQZ4</accession>
<name>L8JQZ4_9BACT</name>
<sequence>MKPTAIILTALILFTMLTGCDSYKQERGNGNIMEQERAVDNFSKVQVSGNFEVYLKKSDSPGLIITTDENLHEFIEVKQKGDVLEVKSDRTLKSREGVKLLIEFTELTAISSSGASVIESEDVITGDYLRLEMSGAGAIDLSVDLKALKVNVSGAGAVELRGNVTEQNIQMSGAGGLDAKRLVSKKCKIEISGVGGASLNVKEALDASVSGVGGITYRGNPAQVKTNISGLGTITREEDAAEDEEV</sequence>
<dbReference type="STRING" id="1237149.C900_02737"/>
<dbReference type="PANTHER" id="PTHR39200">
    <property type="entry name" value="HYPOTHETICAL EXPORTED PROTEIN"/>
    <property type="match status" value="1"/>
</dbReference>
<evidence type="ECO:0000259" key="1">
    <source>
        <dbReference type="Pfam" id="PF10988"/>
    </source>
</evidence>